<evidence type="ECO:0000313" key="4">
    <source>
        <dbReference type="Proteomes" id="UP000429607"/>
    </source>
</evidence>
<sequence length="50" mass="6042">MVLGFQDITSRRREICEWWLLVYWEALQNMEDSWETLVSLNKDVPALVEQ</sequence>
<evidence type="ECO:0000313" key="5">
    <source>
        <dbReference type="Proteomes" id="UP000434957"/>
    </source>
</evidence>
<evidence type="ECO:0000313" key="3">
    <source>
        <dbReference type="EMBL" id="KAE9337677.1"/>
    </source>
</evidence>
<evidence type="ECO:0000313" key="1">
    <source>
        <dbReference type="EMBL" id="KAE9025039.1"/>
    </source>
</evidence>
<protein>
    <recommendedName>
        <fullName evidence="7">Chromo domain-containing protein</fullName>
    </recommendedName>
</protein>
<evidence type="ECO:0008006" key="7">
    <source>
        <dbReference type="Google" id="ProtNLM"/>
    </source>
</evidence>
<dbReference type="Proteomes" id="UP000434957">
    <property type="component" value="Unassembled WGS sequence"/>
</dbReference>
<reference evidence="3 5" key="1">
    <citation type="submission" date="2018-08" db="EMBL/GenBank/DDBJ databases">
        <title>Genomic investigation of the strawberry pathogen Phytophthora fragariae indicates pathogenicity is determined by transcriptional variation in three key races.</title>
        <authorList>
            <person name="Adams T.M."/>
            <person name="Armitage A.D."/>
            <person name="Sobczyk M.K."/>
            <person name="Bates H.J."/>
            <person name="Dunwell J.M."/>
            <person name="Nellist C.F."/>
            <person name="Harrison R.J."/>
        </authorList>
    </citation>
    <scope>NUCLEOTIDE SEQUENCE [LARGE SCALE GENOMIC DNA]</scope>
    <source>
        <strain evidence="2 4">SCRP249</strain>
        <strain evidence="1 6">SCRP324</strain>
        <strain evidence="3 5">SCRP333</strain>
    </source>
</reference>
<dbReference type="EMBL" id="QXFV01000678">
    <property type="protein sequence ID" value="KAE9030839.1"/>
    <property type="molecule type" value="Genomic_DNA"/>
</dbReference>
<dbReference type="EMBL" id="QXFT01000696">
    <property type="protein sequence ID" value="KAE9337677.1"/>
    <property type="molecule type" value="Genomic_DNA"/>
</dbReference>
<dbReference type="Proteomes" id="UP000429607">
    <property type="component" value="Unassembled WGS sequence"/>
</dbReference>
<proteinExistence type="predicted"/>
<dbReference type="Proteomes" id="UP000435112">
    <property type="component" value="Unassembled WGS sequence"/>
</dbReference>
<name>A0A6A4FAL0_9STRA</name>
<evidence type="ECO:0000313" key="6">
    <source>
        <dbReference type="Proteomes" id="UP000435112"/>
    </source>
</evidence>
<accession>A0A6A4FAL0</accession>
<organism evidence="3 5">
    <name type="scientific">Phytophthora rubi</name>
    <dbReference type="NCBI Taxonomy" id="129364"/>
    <lineage>
        <taxon>Eukaryota</taxon>
        <taxon>Sar</taxon>
        <taxon>Stramenopiles</taxon>
        <taxon>Oomycota</taxon>
        <taxon>Peronosporomycetes</taxon>
        <taxon>Peronosporales</taxon>
        <taxon>Peronosporaceae</taxon>
        <taxon>Phytophthora</taxon>
    </lineage>
</organism>
<gene>
    <name evidence="2" type="ORF">PR001_g11160</name>
    <name evidence="1" type="ORF">PR002_g11302</name>
    <name evidence="3" type="ORF">PR003_g11898</name>
</gene>
<keyword evidence="5" id="KW-1185">Reference proteome</keyword>
<evidence type="ECO:0000313" key="2">
    <source>
        <dbReference type="EMBL" id="KAE9030839.1"/>
    </source>
</evidence>
<dbReference type="EMBL" id="QXFU01000671">
    <property type="protein sequence ID" value="KAE9025039.1"/>
    <property type="molecule type" value="Genomic_DNA"/>
</dbReference>
<comment type="caution">
    <text evidence="3">The sequence shown here is derived from an EMBL/GenBank/DDBJ whole genome shotgun (WGS) entry which is preliminary data.</text>
</comment>
<dbReference type="OrthoDB" id="117820at2759"/>
<dbReference type="AlphaFoldDB" id="A0A6A4FAL0"/>